<organism evidence="6 7">
    <name type="scientific">Cyprinodon variegatus</name>
    <name type="common">Sheepshead minnow</name>
    <dbReference type="NCBI Taxonomy" id="28743"/>
    <lineage>
        <taxon>Eukaryota</taxon>
        <taxon>Metazoa</taxon>
        <taxon>Chordata</taxon>
        <taxon>Craniata</taxon>
        <taxon>Vertebrata</taxon>
        <taxon>Euteleostomi</taxon>
        <taxon>Actinopterygii</taxon>
        <taxon>Neopterygii</taxon>
        <taxon>Teleostei</taxon>
        <taxon>Neoteleostei</taxon>
        <taxon>Acanthomorphata</taxon>
        <taxon>Ovalentaria</taxon>
        <taxon>Atherinomorphae</taxon>
        <taxon>Cyprinodontiformes</taxon>
        <taxon>Cyprinodontidae</taxon>
        <taxon>Cyprinodon</taxon>
    </lineage>
</organism>
<evidence type="ECO:0000256" key="3">
    <source>
        <dbReference type="ARBA" id="ARBA00023319"/>
    </source>
</evidence>
<dbReference type="Pfam" id="PF07686">
    <property type="entry name" value="V-set"/>
    <property type="match status" value="1"/>
</dbReference>
<evidence type="ECO:0000256" key="1">
    <source>
        <dbReference type="ARBA" id="ARBA00004370"/>
    </source>
</evidence>
<dbReference type="SUPFAM" id="SSF48726">
    <property type="entry name" value="Immunoglobulin"/>
    <property type="match status" value="1"/>
</dbReference>
<dbReference type="GO" id="GO:0009897">
    <property type="term" value="C:external side of plasma membrane"/>
    <property type="evidence" value="ECO:0007669"/>
    <property type="project" value="TreeGrafter"/>
</dbReference>
<dbReference type="PANTHER" id="PTHR24100">
    <property type="entry name" value="BUTYROPHILIN"/>
    <property type="match status" value="1"/>
</dbReference>
<name>A0A3Q2D651_CYPVA</name>
<evidence type="ECO:0000313" key="6">
    <source>
        <dbReference type="Ensembl" id="ENSCVAP00000014076.1"/>
    </source>
</evidence>
<keyword evidence="3" id="KW-0393">Immunoglobulin domain</keyword>
<dbReference type="Ensembl" id="ENSCVAT00000021791.1">
    <property type="protein sequence ID" value="ENSCVAP00000014076.1"/>
    <property type="gene ID" value="ENSCVAG00000000968.1"/>
</dbReference>
<proteinExistence type="predicted"/>
<accession>A0A3Q2D651</accession>
<keyword evidence="7" id="KW-1185">Reference proteome</keyword>
<feature type="transmembrane region" description="Helical" evidence="4">
    <location>
        <begin position="12"/>
        <end position="35"/>
    </location>
</feature>
<dbReference type="InterPro" id="IPR036179">
    <property type="entry name" value="Ig-like_dom_sf"/>
</dbReference>
<dbReference type="InterPro" id="IPR003598">
    <property type="entry name" value="Ig_sub2"/>
</dbReference>
<dbReference type="InterPro" id="IPR013783">
    <property type="entry name" value="Ig-like_fold"/>
</dbReference>
<dbReference type="Proteomes" id="UP000265020">
    <property type="component" value="Unassembled WGS sequence"/>
</dbReference>
<dbReference type="GO" id="GO:0050852">
    <property type="term" value="P:T cell receptor signaling pathway"/>
    <property type="evidence" value="ECO:0007669"/>
    <property type="project" value="TreeGrafter"/>
</dbReference>
<dbReference type="Gene3D" id="2.60.40.10">
    <property type="entry name" value="Immunoglobulins"/>
    <property type="match status" value="1"/>
</dbReference>
<comment type="subcellular location">
    <subcellularLocation>
        <location evidence="1">Membrane</location>
    </subcellularLocation>
</comment>
<sequence length="188" mass="21297">VASLTTVPLTPSLLLCIYLTFLSCLCSSPTGVINITAEPGQNVSLTCRATKNSEVEVVRLTRNKETVFLYRYNGTDKTGEHPEFKGRFSLQSLSTADGEVNVTLSNVTEKDNGTYLCDVKDKENNKETINHLHVDRQGESLWIRTSSIFLVLDVYRSCFSFCFSLIFFQSIFSFILHNFVHDEENIYK</sequence>
<dbReference type="AlphaFoldDB" id="A0A3Q2D651"/>
<reference evidence="6" key="1">
    <citation type="submission" date="2025-08" db="UniProtKB">
        <authorList>
            <consortium name="Ensembl"/>
        </authorList>
    </citation>
    <scope>IDENTIFICATION</scope>
</reference>
<dbReference type="InterPro" id="IPR013106">
    <property type="entry name" value="Ig_V-set"/>
</dbReference>
<evidence type="ECO:0000256" key="4">
    <source>
        <dbReference type="SAM" id="Phobius"/>
    </source>
</evidence>
<dbReference type="InterPro" id="IPR007110">
    <property type="entry name" value="Ig-like_dom"/>
</dbReference>
<evidence type="ECO:0000256" key="2">
    <source>
        <dbReference type="ARBA" id="ARBA00023136"/>
    </source>
</evidence>
<protein>
    <recommendedName>
        <fullName evidence="5">Ig-like domain-containing protein</fullName>
    </recommendedName>
</protein>
<reference evidence="6" key="2">
    <citation type="submission" date="2025-09" db="UniProtKB">
        <authorList>
            <consortium name="Ensembl"/>
        </authorList>
    </citation>
    <scope>IDENTIFICATION</scope>
</reference>
<feature type="domain" description="Ig-like" evidence="5">
    <location>
        <begin position="29"/>
        <end position="130"/>
    </location>
</feature>
<dbReference type="SMART" id="SM00409">
    <property type="entry name" value="IG"/>
    <property type="match status" value="1"/>
</dbReference>
<dbReference type="SMART" id="SM00408">
    <property type="entry name" value="IGc2"/>
    <property type="match status" value="1"/>
</dbReference>
<keyword evidence="4" id="KW-1133">Transmembrane helix</keyword>
<keyword evidence="2 4" id="KW-0472">Membrane</keyword>
<dbReference type="PROSITE" id="PS50835">
    <property type="entry name" value="IG_LIKE"/>
    <property type="match status" value="1"/>
</dbReference>
<evidence type="ECO:0000259" key="5">
    <source>
        <dbReference type="PROSITE" id="PS50835"/>
    </source>
</evidence>
<dbReference type="PANTHER" id="PTHR24100:SF151">
    <property type="entry name" value="ICOS LIGAND"/>
    <property type="match status" value="1"/>
</dbReference>
<dbReference type="GO" id="GO:0005102">
    <property type="term" value="F:signaling receptor binding"/>
    <property type="evidence" value="ECO:0007669"/>
    <property type="project" value="TreeGrafter"/>
</dbReference>
<dbReference type="GeneTree" id="ENSGT00910000146532"/>
<keyword evidence="4" id="KW-0812">Transmembrane</keyword>
<feature type="transmembrane region" description="Helical" evidence="4">
    <location>
        <begin position="158"/>
        <end position="180"/>
    </location>
</feature>
<dbReference type="GO" id="GO:0001817">
    <property type="term" value="P:regulation of cytokine production"/>
    <property type="evidence" value="ECO:0007669"/>
    <property type="project" value="TreeGrafter"/>
</dbReference>
<dbReference type="InterPro" id="IPR050504">
    <property type="entry name" value="IgSF_BTN/MOG"/>
</dbReference>
<dbReference type="SMART" id="SM00406">
    <property type="entry name" value="IGv"/>
    <property type="match status" value="1"/>
</dbReference>
<evidence type="ECO:0000313" key="7">
    <source>
        <dbReference type="Proteomes" id="UP000265020"/>
    </source>
</evidence>
<dbReference type="InterPro" id="IPR003599">
    <property type="entry name" value="Ig_sub"/>
</dbReference>